<feature type="compositionally biased region" description="Polar residues" evidence="13">
    <location>
        <begin position="822"/>
        <end position="840"/>
    </location>
</feature>
<evidence type="ECO:0000313" key="16">
    <source>
        <dbReference type="EMBL" id="GFR45144.1"/>
    </source>
</evidence>
<evidence type="ECO:0000256" key="7">
    <source>
        <dbReference type="ARBA" id="ARBA00022958"/>
    </source>
</evidence>
<feature type="region of interest" description="Disordered" evidence="13">
    <location>
        <begin position="626"/>
        <end position="651"/>
    </location>
</feature>
<gene>
    <name evidence="16" type="ORF">Agub_g6525</name>
</gene>
<name>A0AAD3DQ34_9CHLO</name>
<evidence type="ECO:0000256" key="3">
    <source>
        <dbReference type="ARBA" id="ARBA00022538"/>
    </source>
</evidence>
<dbReference type="InterPro" id="IPR027359">
    <property type="entry name" value="Volt_channel_dom_sf"/>
</dbReference>
<feature type="region of interest" description="Disordered" evidence="13">
    <location>
        <begin position="738"/>
        <end position="757"/>
    </location>
</feature>
<dbReference type="EMBL" id="BMAR01000009">
    <property type="protein sequence ID" value="GFR45144.1"/>
    <property type="molecule type" value="Genomic_DNA"/>
</dbReference>
<keyword evidence="8 14" id="KW-1133">Transmembrane helix</keyword>
<dbReference type="Pfam" id="PF00520">
    <property type="entry name" value="Ion_trans"/>
    <property type="match status" value="1"/>
</dbReference>
<evidence type="ECO:0000256" key="10">
    <source>
        <dbReference type="ARBA" id="ARBA00023136"/>
    </source>
</evidence>
<dbReference type="Gene3D" id="1.20.120.350">
    <property type="entry name" value="Voltage-gated potassium channels. Chain C"/>
    <property type="match status" value="1"/>
</dbReference>
<keyword evidence="17" id="KW-1185">Reference proteome</keyword>
<keyword evidence="10 14" id="KW-0472">Membrane</keyword>
<keyword evidence="2" id="KW-0813">Transport</keyword>
<feature type="region of interest" description="Disordered" evidence="13">
    <location>
        <begin position="162"/>
        <end position="185"/>
    </location>
</feature>
<reference evidence="16 17" key="1">
    <citation type="journal article" date="2021" name="Sci. Rep.">
        <title>Genome sequencing of the multicellular alga Astrephomene provides insights into convergent evolution of germ-soma differentiation.</title>
        <authorList>
            <person name="Yamashita S."/>
            <person name="Yamamoto K."/>
            <person name="Matsuzaki R."/>
            <person name="Suzuki S."/>
            <person name="Yamaguchi H."/>
            <person name="Hirooka S."/>
            <person name="Minakuchi Y."/>
            <person name="Miyagishima S."/>
            <person name="Kawachi M."/>
            <person name="Toyoda A."/>
            <person name="Nozaki H."/>
        </authorList>
    </citation>
    <scope>NUCLEOTIDE SEQUENCE [LARGE SCALE GENOMIC DNA]</scope>
    <source>
        <strain evidence="16 17">NIES-4017</strain>
    </source>
</reference>
<evidence type="ECO:0000256" key="4">
    <source>
        <dbReference type="ARBA" id="ARBA00022692"/>
    </source>
</evidence>
<dbReference type="FunFam" id="1.20.120.350:FF:000091">
    <property type="entry name" value="Predicted protein"/>
    <property type="match status" value="1"/>
</dbReference>
<feature type="compositionally biased region" description="Gly residues" evidence="13">
    <location>
        <begin position="627"/>
        <end position="646"/>
    </location>
</feature>
<evidence type="ECO:0000256" key="8">
    <source>
        <dbReference type="ARBA" id="ARBA00022989"/>
    </source>
</evidence>
<feature type="compositionally biased region" description="Basic and acidic residues" evidence="13">
    <location>
        <begin position="14"/>
        <end position="28"/>
    </location>
</feature>
<keyword evidence="5" id="KW-0631">Potassium channel</keyword>
<keyword evidence="3" id="KW-0633">Potassium transport</keyword>
<dbReference type="Gene3D" id="1.10.287.70">
    <property type="match status" value="1"/>
</dbReference>
<evidence type="ECO:0000256" key="14">
    <source>
        <dbReference type="SAM" id="Phobius"/>
    </source>
</evidence>
<feature type="domain" description="Ion transport" evidence="15">
    <location>
        <begin position="283"/>
        <end position="497"/>
    </location>
</feature>
<evidence type="ECO:0000256" key="2">
    <source>
        <dbReference type="ARBA" id="ARBA00022448"/>
    </source>
</evidence>
<feature type="compositionally biased region" description="Low complexity" evidence="13">
    <location>
        <begin position="805"/>
        <end position="816"/>
    </location>
</feature>
<evidence type="ECO:0000313" key="17">
    <source>
        <dbReference type="Proteomes" id="UP001054857"/>
    </source>
</evidence>
<comment type="subcellular location">
    <subcellularLocation>
        <location evidence="1">Membrane</location>
        <topology evidence="1">Multi-pass membrane protein</topology>
    </subcellularLocation>
</comment>
<feature type="transmembrane region" description="Helical" evidence="14">
    <location>
        <begin position="471"/>
        <end position="495"/>
    </location>
</feature>
<protein>
    <recommendedName>
        <fullName evidence="15">Ion transport domain-containing protein</fullName>
    </recommendedName>
</protein>
<sequence length="1084" mass="115083">MISAVTSVASNEPALRRLREEQQNEEQQRMSLLMRRKVSEISSRAEEEEPELQTSSAHRAQTGLNPQSDAGIPPPTGDGQPLPTATLHPGEDVPTNGPALAAPFGTLFNRPVPPAPNFVAERVDNVLQLTKDKFGASVRVQHKLAEDVMAAIDVAVAAMESAQPASPRGVTGRKPCKNDSQSQRQGIKMDLVVTSSASARSPSSYGIEEQVKNVFTYDLFEENPTWADFQVSRTAQKVEEWEEKRARATGFWSKLASSKIRQWTYMTLSYPDYSFWSVLVGATILFLIVLNTVTFCIESVPHYMDTPLYDSLVIVDYICMGFFTVEYVLRLLCCPSLPRFLASFSNFIDLVAIMPFYFECIVRGSSNGKDNEAFQTRVVRLLRILRVLRIVKSIPKLRHLTIVVETLRSSAAVLSMLAFLLTVLLVVFGSIFYFVEPETFDSIPQAMYYAQVTLTTTGYGDVYPVTPWGRFIAGASMLLCMVIISLPIAVIGGNFSNDWAQYKSFQAAVSRSSLVCPDFRELKAELEAYEEALDDVVSQLQKGEEASERELSHVRRDLAAARTALDRGGGGGGLPAIGRPSRPIGLFNAALQAVRNLKSQGHHRTGSVTAMHTALASAVGTGAPDAAGGGGGGGNGGADGGSGGEPAAGSAAGSLGLAAFRGSFGRSWQRMYNRVFSSGHGLDQPLPPVHIGRTSTSPEAAAGGPTVEVQISGEADGGAAGGGGGSGAASFVDVKMTGEEEAKPRASEEPKPQGSPAGWELVQQKAMPAAAATVASRRRLVCGEASLSDMHVTGAAEVTPPSHAPTGTPPTLGSSTHGCEPTSPQAQRQSQAVTEGQLRSPTLDGVLASPSVPMAGLATPTVTQPSHSASGYVPSQPFKPPPKSVETLRSGGNGFLMGAFASTHRQNTDAVGLVAASTSLRSLNVTALVATDSSALVAAQEALTRAAAGCARARELRVQHDTLAQLAELLRADEVPLKLEKLEENHRMLRGWQDEVKPLAEQMWRVRGALDELAWTLEEDVEPELRKYLPGSPEERAAEDAKLGATRQHSLAAVDISVVAAGKGPACGVCGNGAIANGTGTVGG</sequence>
<feature type="region of interest" description="Disordered" evidence="13">
    <location>
        <begin position="1"/>
        <end position="100"/>
    </location>
</feature>
<keyword evidence="12" id="KW-0175">Coiled coil</keyword>
<feature type="transmembrane region" description="Helical" evidence="14">
    <location>
        <begin position="273"/>
        <end position="296"/>
    </location>
</feature>
<keyword evidence="6" id="KW-0851">Voltage-gated channel</keyword>
<organism evidence="16 17">
    <name type="scientific">Astrephomene gubernaculifera</name>
    <dbReference type="NCBI Taxonomy" id="47775"/>
    <lineage>
        <taxon>Eukaryota</taxon>
        <taxon>Viridiplantae</taxon>
        <taxon>Chlorophyta</taxon>
        <taxon>core chlorophytes</taxon>
        <taxon>Chlorophyceae</taxon>
        <taxon>CS clade</taxon>
        <taxon>Chlamydomonadales</taxon>
        <taxon>Astrephomenaceae</taxon>
        <taxon>Astrephomene</taxon>
    </lineage>
</organism>
<feature type="compositionally biased region" description="Polar residues" evidence="13">
    <location>
        <begin position="860"/>
        <end position="869"/>
    </location>
</feature>
<dbReference type="PANTHER" id="PTHR11537:SF254">
    <property type="entry name" value="POTASSIUM VOLTAGE-GATED CHANNEL PROTEIN SHAB"/>
    <property type="match status" value="1"/>
</dbReference>
<dbReference type="GO" id="GO:0001508">
    <property type="term" value="P:action potential"/>
    <property type="evidence" value="ECO:0007669"/>
    <property type="project" value="TreeGrafter"/>
</dbReference>
<feature type="transmembrane region" description="Helical" evidence="14">
    <location>
        <begin position="411"/>
        <end position="435"/>
    </location>
</feature>
<evidence type="ECO:0000256" key="9">
    <source>
        <dbReference type="ARBA" id="ARBA00023065"/>
    </source>
</evidence>
<evidence type="ECO:0000256" key="13">
    <source>
        <dbReference type="SAM" id="MobiDB-lite"/>
    </source>
</evidence>
<dbReference type="Proteomes" id="UP001054857">
    <property type="component" value="Unassembled WGS sequence"/>
</dbReference>
<feature type="compositionally biased region" description="Polar residues" evidence="13">
    <location>
        <begin position="1"/>
        <end position="10"/>
    </location>
</feature>
<dbReference type="AlphaFoldDB" id="A0AAD3DQ34"/>
<feature type="transmembrane region" description="Helical" evidence="14">
    <location>
        <begin position="308"/>
        <end position="328"/>
    </location>
</feature>
<keyword evidence="4 14" id="KW-0812">Transmembrane</keyword>
<evidence type="ECO:0000256" key="11">
    <source>
        <dbReference type="ARBA" id="ARBA00023303"/>
    </source>
</evidence>
<keyword evidence="9" id="KW-0406">Ion transport</keyword>
<feature type="compositionally biased region" description="Polar residues" evidence="13">
    <location>
        <begin position="52"/>
        <end position="68"/>
    </location>
</feature>
<feature type="compositionally biased region" description="Basic and acidic residues" evidence="13">
    <location>
        <begin position="738"/>
        <end position="751"/>
    </location>
</feature>
<dbReference type="GO" id="GO:0005249">
    <property type="term" value="F:voltage-gated potassium channel activity"/>
    <property type="evidence" value="ECO:0007669"/>
    <property type="project" value="InterPro"/>
</dbReference>
<evidence type="ECO:0000256" key="1">
    <source>
        <dbReference type="ARBA" id="ARBA00004141"/>
    </source>
</evidence>
<dbReference type="InterPro" id="IPR028325">
    <property type="entry name" value="VG_K_chnl"/>
</dbReference>
<keyword evidence="7" id="KW-0630">Potassium</keyword>
<dbReference type="PANTHER" id="PTHR11537">
    <property type="entry name" value="VOLTAGE-GATED POTASSIUM CHANNEL"/>
    <property type="match status" value="1"/>
</dbReference>
<comment type="caution">
    <text evidence="16">The sequence shown here is derived from an EMBL/GenBank/DDBJ whole genome shotgun (WGS) entry which is preliminary data.</text>
</comment>
<keyword evidence="11" id="KW-0407">Ion channel</keyword>
<dbReference type="GO" id="GO:0008076">
    <property type="term" value="C:voltage-gated potassium channel complex"/>
    <property type="evidence" value="ECO:0007669"/>
    <property type="project" value="InterPro"/>
</dbReference>
<dbReference type="PRINTS" id="PR00169">
    <property type="entry name" value="KCHANNEL"/>
</dbReference>
<feature type="region of interest" description="Disordered" evidence="13">
    <location>
        <begin position="796"/>
        <end position="885"/>
    </location>
</feature>
<evidence type="ECO:0000259" key="15">
    <source>
        <dbReference type="Pfam" id="PF00520"/>
    </source>
</evidence>
<feature type="coiled-coil region" evidence="12">
    <location>
        <begin position="519"/>
        <end position="546"/>
    </location>
</feature>
<feature type="transmembrane region" description="Helical" evidence="14">
    <location>
        <begin position="340"/>
        <end position="358"/>
    </location>
</feature>
<evidence type="ECO:0000256" key="12">
    <source>
        <dbReference type="SAM" id="Coils"/>
    </source>
</evidence>
<evidence type="ECO:0000256" key="5">
    <source>
        <dbReference type="ARBA" id="ARBA00022826"/>
    </source>
</evidence>
<feature type="region of interest" description="Disordered" evidence="13">
    <location>
        <begin position="680"/>
        <end position="705"/>
    </location>
</feature>
<evidence type="ECO:0000256" key="6">
    <source>
        <dbReference type="ARBA" id="ARBA00022882"/>
    </source>
</evidence>
<dbReference type="SUPFAM" id="SSF81324">
    <property type="entry name" value="Voltage-gated potassium channels"/>
    <property type="match status" value="1"/>
</dbReference>
<proteinExistence type="predicted"/>
<dbReference type="InterPro" id="IPR005821">
    <property type="entry name" value="Ion_trans_dom"/>
</dbReference>
<accession>A0AAD3DQ34</accession>